<feature type="compositionally biased region" description="Basic and acidic residues" evidence="1">
    <location>
        <begin position="249"/>
        <end position="259"/>
    </location>
</feature>
<organism evidence="3 4">
    <name type="scientific">Chara braunii</name>
    <name type="common">Braun's stonewort</name>
    <dbReference type="NCBI Taxonomy" id="69332"/>
    <lineage>
        <taxon>Eukaryota</taxon>
        <taxon>Viridiplantae</taxon>
        <taxon>Streptophyta</taxon>
        <taxon>Charophyceae</taxon>
        <taxon>Charales</taxon>
        <taxon>Characeae</taxon>
        <taxon>Chara</taxon>
    </lineage>
</organism>
<dbReference type="InterPro" id="IPR003325">
    <property type="entry name" value="TerD"/>
</dbReference>
<feature type="compositionally biased region" description="Acidic residues" evidence="1">
    <location>
        <begin position="765"/>
        <end position="776"/>
    </location>
</feature>
<name>A0A388LR49_CHABU</name>
<feature type="compositionally biased region" description="Pro residues" evidence="1">
    <location>
        <begin position="173"/>
        <end position="184"/>
    </location>
</feature>
<feature type="region of interest" description="Disordered" evidence="1">
    <location>
        <begin position="137"/>
        <end position="159"/>
    </location>
</feature>
<dbReference type="STRING" id="69332.A0A388LR49"/>
<feature type="compositionally biased region" description="Basic and acidic residues" evidence="1">
    <location>
        <begin position="785"/>
        <end position="799"/>
    </location>
</feature>
<feature type="domain" description="Myb/SANT-like DNA-binding" evidence="2">
    <location>
        <begin position="1147"/>
        <end position="1222"/>
    </location>
</feature>
<dbReference type="InterPro" id="IPR044822">
    <property type="entry name" value="Myb_DNA-bind_4"/>
</dbReference>
<evidence type="ECO:0000256" key="1">
    <source>
        <dbReference type="SAM" id="MobiDB-lite"/>
    </source>
</evidence>
<feature type="compositionally biased region" description="Low complexity" evidence="1">
    <location>
        <begin position="489"/>
        <end position="504"/>
    </location>
</feature>
<protein>
    <recommendedName>
        <fullName evidence="2">Myb/SANT-like DNA-binding domain-containing protein</fullName>
    </recommendedName>
</protein>
<feature type="compositionally biased region" description="Acidic residues" evidence="1">
    <location>
        <begin position="800"/>
        <end position="851"/>
    </location>
</feature>
<dbReference type="EMBL" id="BFEA01000492">
    <property type="protein sequence ID" value="GBG84806.1"/>
    <property type="molecule type" value="Genomic_DNA"/>
</dbReference>
<feature type="region of interest" description="Disordered" evidence="1">
    <location>
        <begin position="640"/>
        <end position="692"/>
    </location>
</feature>
<dbReference type="OrthoDB" id="1865198at2759"/>
<dbReference type="CDD" id="cd06974">
    <property type="entry name" value="TerD_like"/>
    <property type="match status" value="1"/>
</dbReference>
<accession>A0A388LR49</accession>
<sequence>MSSGRNNDEEMEPEEEQEEVEPGPLDRLRAGEEWIIKEEFGNRICFSLAWRSPRGGCVDMDMSSVAFRKDGTLLDAIFHMHLKSGHQFARHMGDDREGTFGEELNDCERIHISVDKIPEEANSILFLVSQFGEKVPEKKPEKKKRKLSTVPEEEQLGQPLTEAEALADDALLQPPPAATEPAPPGSEADQAATAPADKDAASALETGSGEPGEAKEGEVEGDLEDAEGKKGVSFSDTNQEYSPTATGEKSSDESKREEGTGEESADEASPTGSAEEGTEPTKEEGEDQEVQDQVPPPATADEVAEPEAQQQEEELSSEGEEKGETAPEGEGEETGVATTSQDPPESGEEGPDTTEAPAEDDAGGPRGSSGEEPGNEGGQDSAPSGGEEPASEDEAKGASDKEDGDGDGPQTDEEKEPTTQNAKSMDDQADQDQDQDHAKSSGEEGDDDTGGEGSAEGESGDEEGSKPPDGEQSPPPEPEPEDPYPPPTEEQLAAAAAADASGASLETEGLGETMIVIPVTTFGTRAESLTFRVLSEEMEELIALSIGEDFADPTVGSVAICVIRRMVNGWCIRGLHLPAGSARTWGEALVALPRAQAEILIPSYKRRLLPQWDILKPIPKFEHYNFEEMSKIVEAWKPVKKEEEGGAEEKEEGEGEEEEEDEVPVKPPKGRRRSVESVDTAADGDSEEPELPPLDWKVFEIRVDLGWVMQDDANDDMEWGCFLFDSHGELVDEVSRKVKEIDGVSVEDEEEDLAVFNHYCKPPEPPEEEEEEDEEGAAAAAEGAETEKKEGAEGEKPQAEGEEGGEGEGEEGEEGENGEEEEQEQEEEPEQKDEDEENEDGEQEAEPEPEPAPEQTAIILFTLVREAPNKLFVLWKNAGKPDPTTFIEEIRKQKRDLTKEEVDLKVAVPFETNFWRIRLDAIPCTGESMEESMERLVDVASYTELLQQGLSGDEGDGGVNLSFGLCSGRSSATSRMVVVCPHPDDDGGQVMAVVRSSKSLAPIREASGNNRDPPRQQFQSPFVSTGASARPQWMQSLSPLSAGSSAARRRGNAGRRILASTILVTNGTEGRKRRHQFWTPMITRTMTTTEKVGRRTKATFRRPSKTAWEAGAERRRRLRPARNGRRGKKAAGKGSDADGDDDAEGGRHFWSVDHILALIRAKHDQDAHMQGMGHAYARIKPQEWKWLDVAQRLKKVGFDRDTDKCGKTWDNLMQQFKKVHHFNGLSGEQDFFQLSAKETTSKGFNFNMDRAVFGGRGHGRAQSHDGGHCWHSPLVIGAT</sequence>
<comment type="caution">
    <text evidence="3">The sequence shown here is derived from an EMBL/GenBank/DDBJ whole genome shotgun (WGS) entry which is preliminary data.</text>
</comment>
<dbReference type="AlphaFoldDB" id="A0A388LR49"/>
<feature type="region of interest" description="Disordered" evidence="1">
    <location>
        <begin position="173"/>
        <end position="504"/>
    </location>
</feature>
<reference evidence="3 4" key="1">
    <citation type="journal article" date="2018" name="Cell">
        <title>The Chara Genome: Secondary Complexity and Implications for Plant Terrestrialization.</title>
        <authorList>
            <person name="Nishiyama T."/>
            <person name="Sakayama H."/>
            <person name="Vries J.D."/>
            <person name="Buschmann H."/>
            <person name="Saint-Marcoux D."/>
            <person name="Ullrich K.K."/>
            <person name="Haas F.B."/>
            <person name="Vanderstraeten L."/>
            <person name="Becker D."/>
            <person name="Lang D."/>
            <person name="Vosolsobe S."/>
            <person name="Rombauts S."/>
            <person name="Wilhelmsson P.K.I."/>
            <person name="Janitza P."/>
            <person name="Kern R."/>
            <person name="Heyl A."/>
            <person name="Rumpler F."/>
            <person name="Villalobos L.I.A.C."/>
            <person name="Clay J.M."/>
            <person name="Skokan R."/>
            <person name="Toyoda A."/>
            <person name="Suzuki Y."/>
            <person name="Kagoshima H."/>
            <person name="Schijlen E."/>
            <person name="Tajeshwar N."/>
            <person name="Catarino B."/>
            <person name="Hetherington A.J."/>
            <person name="Saltykova A."/>
            <person name="Bonnot C."/>
            <person name="Breuninger H."/>
            <person name="Symeonidi A."/>
            <person name="Radhakrishnan G.V."/>
            <person name="Van Nieuwerburgh F."/>
            <person name="Deforce D."/>
            <person name="Chang C."/>
            <person name="Karol K.G."/>
            <person name="Hedrich R."/>
            <person name="Ulvskov P."/>
            <person name="Glockner G."/>
            <person name="Delwiche C.F."/>
            <person name="Petrasek J."/>
            <person name="Van de Peer Y."/>
            <person name="Friml J."/>
            <person name="Beilby M."/>
            <person name="Dolan L."/>
            <person name="Kohara Y."/>
            <person name="Sugano S."/>
            <person name="Fujiyama A."/>
            <person name="Delaux P.-M."/>
            <person name="Quint M."/>
            <person name="TheiBen G."/>
            <person name="Hagemann M."/>
            <person name="Harholt J."/>
            <person name="Dunand C."/>
            <person name="Zachgo S."/>
            <person name="Langdale J."/>
            <person name="Maumus F."/>
            <person name="Straeten D.V.D."/>
            <person name="Gould S.B."/>
            <person name="Rensing S.A."/>
        </authorList>
    </citation>
    <scope>NUCLEOTIDE SEQUENCE [LARGE SCALE GENOMIC DNA]</scope>
    <source>
        <strain evidence="3 4">S276</strain>
    </source>
</reference>
<evidence type="ECO:0000313" key="3">
    <source>
        <dbReference type="EMBL" id="GBG84806.1"/>
    </source>
</evidence>
<feature type="compositionally biased region" description="Basic residues" evidence="1">
    <location>
        <begin position="1114"/>
        <end position="1131"/>
    </location>
</feature>
<feature type="compositionally biased region" description="Acidic residues" evidence="1">
    <location>
        <begin position="345"/>
        <end position="362"/>
    </location>
</feature>
<feature type="compositionally biased region" description="Acidic residues" evidence="1">
    <location>
        <begin position="9"/>
        <end position="21"/>
    </location>
</feature>
<feature type="compositionally biased region" description="Acidic residues" evidence="1">
    <location>
        <begin position="302"/>
        <end position="318"/>
    </location>
</feature>
<feature type="compositionally biased region" description="Polar residues" evidence="1">
    <location>
        <begin position="234"/>
        <end position="248"/>
    </location>
</feature>
<gene>
    <name evidence="3" type="ORF">CBR_g39182</name>
</gene>
<feature type="compositionally biased region" description="Basic residues" evidence="1">
    <location>
        <begin position="1094"/>
        <end position="1104"/>
    </location>
</feature>
<feature type="region of interest" description="Disordered" evidence="1">
    <location>
        <begin position="1"/>
        <end position="27"/>
    </location>
</feature>
<feature type="compositionally biased region" description="Pro residues" evidence="1">
    <location>
        <begin position="473"/>
        <end position="488"/>
    </location>
</feature>
<dbReference type="Gramene" id="GBG84806">
    <property type="protein sequence ID" value="GBG84806"/>
    <property type="gene ID" value="CBR_g39182"/>
</dbReference>
<feature type="compositionally biased region" description="Acidic residues" evidence="1">
    <location>
        <begin position="402"/>
        <end position="415"/>
    </location>
</feature>
<proteinExistence type="predicted"/>
<evidence type="ECO:0000313" key="4">
    <source>
        <dbReference type="Proteomes" id="UP000265515"/>
    </source>
</evidence>
<dbReference type="PANTHER" id="PTHR33492:SF11">
    <property type="entry name" value="OS04G0670900 PROTEIN"/>
    <property type="match status" value="1"/>
</dbReference>
<dbReference type="Gene3D" id="2.60.60.30">
    <property type="entry name" value="sav2460 like domains"/>
    <property type="match status" value="1"/>
</dbReference>
<feature type="region of interest" description="Disordered" evidence="1">
    <location>
        <begin position="1004"/>
        <end position="1028"/>
    </location>
</feature>
<evidence type="ECO:0000259" key="2">
    <source>
        <dbReference type="Pfam" id="PF13837"/>
    </source>
</evidence>
<dbReference type="Gene3D" id="1.10.10.60">
    <property type="entry name" value="Homeodomain-like"/>
    <property type="match status" value="1"/>
</dbReference>
<feature type="region of interest" description="Disordered" evidence="1">
    <location>
        <begin position="743"/>
        <end position="853"/>
    </location>
</feature>
<dbReference type="Pfam" id="PF13837">
    <property type="entry name" value="Myb_DNA-bind_4"/>
    <property type="match status" value="1"/>
</dbReference>
<dbReference type="Proteomes" id="UP000265515">
    <property type="component" value="Unassembled WGS sequence"/>
</dbReference>
<feature type="region of interest" description="Disordered" evidence="1">
    <location>
        <begin position="1090"/>
        <end position="1143"/>
    </location>
</feature>
<keyword evidence="4" id="KW-1185">Reference proteome</keyword>
<dbReference type="PANTHER" id="PTHR33492">
    <property type="entry name" value="OSJNBA0043A12.37 PROTEIN-RELATED"/>
    <property type="match status" value="1"/>
</dbReference>
<feature type="compositionally biased region" description="Polar residues" evidence="1">
    <location>
        <begin position="1016"/>
        <end position="1027"/>
    </location>
</feature>
<feature type="compositionally biased region" description="Acidic residues" evidence="1">
    <location>
        <begin position="649"/>
        <end position="662"/>
    </location>
</feature>